<gene>
    <name evidence="1" type="ORF">SARC_11433</name>
</gene>
<sequence length="95" mass="10349">RSLLERTQSHSLHLTAALLASIQLCVDCRLEIPHALKVRPSFVRCLHGESLLSLVGTKLLVITDALTAVTFVQDTAERAYAAILILVYADRSGHG</sequence>
<reference evidence="1 2" key="1">
    <citation type="submission" date="2011-02" db="EMBL/GenBank/DDBJ databases">
        <title>The Genome Sequence of Sphaeroforma arctica JP610.</title>
        <authorList>
            <consortium name="The Broad Institute Genome Sequencing Platform"/>
            <person name="Russ C."/>
            <person name="Cuomo C."/>
            <person name="Young S.K."/>
            <person name="Zeng Q."/>
            <person name="Gargeya S."/>
            <person name="Alvarado L."/>
            <person name="Berlin A."/>
            <person name="Chapman S.B."/>
            <person name="Chen Z."/>
            <person name="Freedman E."/>
            <person name="Gellesch M."/>
            <person name="Goldberg J."/>
            <person name="Griggs A."/>
            <person name="Gujja S."/>
            <person name="Heilman E."/>
            <person name="Heiman D."/>
            <person name="Howarth C."/>
            <person name="Mehta T."/>
            <person name="Neiman D."/>
            <person name="Pearson M."/>
            <person name="Roberts A."/>
            <person name="Saif S."/>
            <person name="Shea T."/>
            <person name="Shenoy N."/>
            <person name="Sisk P."/>
            <person name="Stolte C."/>
            <person name="Sykes S."/>
            <person name="White J."/>
            <person name="Yandava C."/>
            <person name="Burger G."/>
            <person name="Gray M.W."/>
            <person name="Holland P.W.H."/>
            <person name="King N."/>
            <person name="Lang F.B.F."/>
            <person name="Roger A.J."/>
            <person name="Ruiz-Trillo I."/>
            <person name="Haas B."/>
            <person name="Nusbaum C."/>
            <person name="Birren B."/>
        </authorList>
    </citation>
    <scope>NUCLEOTIDE SEQUENCE [LARGE SCALE GENOMIC DNA]</scope>
    <source>
        <strain evidence="1 2">JP610</strain>
    </source>
</reference>
<evidence type="ECO:0000313" key="1">
    <source>
        <dbReference type="EMBL" id="KNC76055.1"/>
    </source>
</evidence>
<proteinExistence type="predicted"/>
<evidence type="ECO:0000313" key="2">
    <source>
        <dbReference type="Proteomes" id="UP000054560"/>
    </source>
</evidence>
<feature type="non-terminal residue" evidence="1">
    <location>
        <position position="1"/>
    </location>
</feature>
<dbReference type="AlphaFoldDB" id="A0A0L0FH21"/>
<feature type="non-terminal residue" evidence="1">
    <location>
        <position position="95"/>
    </location>
</feature>
<organism evidence="1 2">
    <name type="scientific">Sphaeroforma arctica JP610</name>
    <dbReference type="NCBI Taxonomy" id="667725"/>
    <lineage>
        <taxon>Eukaryota</taxon>
        <taxon>Ichthyosporea</taxon>
        <taxon>Ichthyophonida</taxon>
        <taxon>Sphaeroforma</taxon>
    </lineage>
</organism>
<dbReference type="GeneID" id="25911937"/>
<accession>A0A0L0FH21</accession>
<dbReference type="Proteomes" id="UP000054560">
    <property type="component" value="Unassembled WGS sequence"/>
</dbReference>
<dbReference type="EMBL" id="KQ243280">
    <property type="protein sequence ID" value="KNC76055.1"/>
    <property type="molecule type" value="Genomic_DNA"/>
</dbReference>
<name>A0A0L0FH21_9EUKA</name>
<dbReference type="RefSeq" id="XP_014149957.1">
    <property type="nucleotide sequence ID" value="XM_014294482.1"/>
</dbReference>
<keyword evidence="2" id="KW-1185">Reference proteome</keyword>
<protein>
    <submittedName>
        <fullName evidence="1">Uncharacterized protein</fullName>
    </submittedName>
</protein>